<dbReference type="Proteomes" id="UP000252915">
    <property type="component" value="Unassembled WGS sequence"/>
</dbReference>
<gene>
    <name evidence="2" type="ORF">DBW92_00765</name>
</gene>
<keyword evidence="1" id="KW-1133">Transmembrane helix</keyword>
<feature type="transmembrane region" description="Helical" evidence="1">
    <location>
        <begin position="12"/>
        <end position="31"/>
    </location>
</feature>
<dbReference type="AlphaFoldDB" id="A0A368C7L0"/>
<evidence type="ECO:0000256" key="1">
    <source>
        <dbReference type="SAM" id="Phobius"/>
    </source>
</evidence>
<dbReference type="EMBL" id="QOPI01000002">
    <property type="protein sequence ID" value="RCL45503.1"/>
    <property type="molecule type" value="Genomic_DNA"/>
</dbReference>
<organism evidence="2 3">
    <name type="scientific">SAR86 cluster bacterium</name>
    <dbReference type="NCBI Taxonomy" id="2030880"/>
    <lineage>
        <taxon>Bacteria</taxon>
        <taxon>Pseudomonadati</taxon>
        <taxon>Pseudomonadota</taxon>
        <taxon>Gammaproteobacteria</taxon>
        <taxon>SAR86 cluster</taxon>
    </lineage>
</organism>
<reference evidence="2 3" key="1">
    <citation type="journal article" date="2018" name="Microbiome">
        <title>Fine metagenomic profile of the Mediterranean stratified and mixed water columns revealed by assembly and recruitment.</title>
        <authorList>
            <person name="Haro-Moreno J.M."/>
            <person name="Lopez-Perez M."/>
            <person name="De La Torre J.R."/>
            <person name="Picazo A."/>
            <person name="Camacho A."/>
            <person name="Rodriguez-Valera F."/>
        </authorList>
    </citation>
    <scope>NUCLEOTIDE SEQUENCE [LARGE SCALE GENOMIC DNA]</scope>
    <source>
        <strain evidence="2">MED-G78</strain>
    </source>
</reference>
<sequence length="208" mass="23936">MQTRFDYLQASFFSFLIHAVLFLYLIGFFYTEKQIRPILSKAVSVNIIVDEIIPKKIDPEVIEIPQAKKQEIVSLSTDNKLDFEQPSNQGYINDLQSLIKQESDISDLSELEKNIANYSSQMIKLIEDAWIKPKNIQDGLKCDIKIKTNVQGRIVSINLIKSSGNIRFDNSALQAVKRVETFSFFKELNKDIYDDIFKNISISFNPSK</sequence>
<keyword evidence="1" id="KW-0472">Membrane</keyword>
<evidence type="ECO:0000313" key="3">
    <source>
        <dbReference type="Proteomes" id="UP000252915"/>
    </source>
</evidence>
<accession>A0A368C7L0</accession>
<evidence type="ECO:0000313" key="2">
    <source>
        <dbReference type="EMBL" id="RCL45503.1"/>
    </source>
</evidence>
<comment type="caution">
    <text evidence="2">The sequence shown here is derived from an EMBL/GenBank/DDBJ whole genome shotgun (WGS) entry which is preliminary data.</text>
</comment>
<name>A0A368C7L0_9GAMM</name>
<protein>
    <submittedName>
        <fullName evidence="2">LytB protein</fullName>
    </submittedName>
</protein>
<proteinExistence type="predicted"/>
<dbReference type="Pfam" id="PF13103">
    <property type="entry name" value="TonB_2"/>
    <property type="match status" value="1"/>
</dbReference>
<dbReference type="Gene3D" id="3.30.1150.10">
    <property type="match status" value="1"/>
</dbReference>
<keyword evidence="1" id="KW-0812">Transmembrane</keyword>
<dbReference type="SUPFAM" id="SSF74653">
    <property type="entry name" value="TolA/TonB C-terminal domain"/>
    <property type="match status" value="1"/>
</dbReference>